<keyword evidence="4" id="KW-1185">Reference proteome</keyword>
<dbReference type="SUPFAM" id="SSF55031">
    <property type="entry name" value="Bacterial exopeptidase dimerisation domain"/>
    <property type="match status" value="1"/>
</dbReference>
<dbReference type="GO" id="GO:0071713">
    <property type="term" value="F:para-aminobenzoyl-glutamate hydrolase activity"/>
    <property type="evidence" value="ECO:0007669"/>
    <property type="project" value="TreeGrafter"/>
</dbReference>
<proteinExistence type="inferred from homology"/>
<dbReference type="PANTHER" id="PTHR30575:SF3">
    <property type="entry name" value="PEPTIDASE M20 DIMERISATION DOMAIN-CONTAINING PROTEIN"/>
    <property type="match status" value="1"/>
</dbReference>
<dbReference type="AlphaFoldDB" id="A0A2T0BST5"/>
<dbReference type="PIRSF" id="PIRSF037226">
    <property type="entry name" value="Amidohydrolase_ACY1L2_prd"/>
    <property type="match status" value="1"/>
</dbReference>
<dbReference type="Pfam" id="PF07687">
    <property type="entry name" value="M20_dimer"/>
    <property type="match status" value="1"/>
</dbReference>
<evidence type="ECO:0000313" key="4">
    <source>
        <dbReference type="Proteomes" id="UP000237798"/>
    </source>
</evidence>
<dbReference type="GO" id="GO:0016805">
    <property type="term" value="F:dipeptidase activity"/>
    <property type="evidence" value="ECO:0007669"/>
    <property type="project" value="InterPro"/>
</dbReference>
<name>A0A2T0BST5_9CLOT</name>
<evidence type="ECO:0000259" key="2">
    <source>
        <dbReference type="Pfam" id="PF07687"/>
    </source>
</evidence>
<accession>A0A2T0BST5</accession>
<dbReference type="Proteomes" id="UP000237798">
    <property type="component" value="Unassembled WGS sequence"/>
</dbReference>
<dbReference type="GO" id="GO:0046657">
    <property type="term" value="P:folic acid catabolic process"/>
    <property type="evidence" value="ECO:0007669"/>
    <property type="project" value="TreeGrafter"/>
</dbReference>
<protein>
    <recommendedName>
        <fullName evidence="1">Peptidase M20 domain-containing protein 2</fullName>
    </recommendedName>
</protein>
<evidence type="ECO:0000313" key="3">
    <source>
        <dbReference type="EMBL" id="PRR86875.1"/>
    </source>
</evidence>
<dbReference type="InterPro" id="IPR036264">
    <property type="entry name" value="Bact_exopeptidase_dim_dom"/>
</dbReference>
<comment type="similarity">
    <text evidence="1">Belongs to the peptidase M20A family.</text>
</comment>
<dbReference type="OrthoDB" id="9781032at2"/>
<dbReference type="Gene3D" id="3.30.70.360">
    <property type="match status" value="1"/>
</dbReference>
<dbReference type="PANTHER" id="PTHR30575">
    <property type="entry name" value="PEPTIDASE M20"/>
    <property type="match status" value="1"/>
</dbReference>
<dbReference type="GO" id="GO:0005737">
    <property type="term" value="C:cytoplasm"/>
    <property type="evidence" value="ECO:0007669"/>
    <property type="project" value="TreeGrafter"/>
</dbReference>
<comment type="caution">
    <text evidence="3">The sequence shown here is derived from an EMBL/GenBank/DDBJ whole genome shotgun (WGS) entry which is preliminary data.</text>
</comment>
<reference evidence="3 4" key="1">
    <citation type="submission" date="2018-03" db="EMBL/GenBank/DDBJ databases">
        <title>Genome sequence of Clostridium luticellarii DSM 29923.</title>
        <authorList>
            <person name="Poehlein A."/>
            <person name="Daniel R."/>
        </authorList>
    </citation>
    <scope>NUCLEOTIDE SEQUENCE [LARGE SCALE GENOMIC DNA]</scope>
    <source>
        <strain evidence="3 4">DSM 29923</strain>
    </source>
</reference>
<gene>
    <name evidence="3" type="primary">yxeP_1</name>
    <name evidence="3" type="ORF">CLLU_00410</name>
</gene>
<dbReference type="Gene3D" id="3.40.630.10">
    <property type="entry name" value="Zn peptidases"/>
    <property type="match status" value="1"/>
</dbReference>
<organism evidence="3 4">
    <name type="scientific">Clostridium luticellarii</name>
    <dbReference type="NCBI Taxonomy" id="1691940"/>
    <lineage>
        <taxon>Bacteria</taxon>
        <taxon>Bacillati</taxon>
        <taxon>Bacillota</taxon>
        <taxon>Clostridia</taxon>
        <taxon>Eubacteriales</taxon>
        <taxon>Clostridiaceae</taxon>
        <taxon>Clostridium</taxon>
    </lineage>
</organism>
<dbReference type="EMBL" id="PVXP01000001">
    <property type="protein sequence ID" value="PRR86875.1"/>
    <property type="molecule type" value="Genomic_DNA"/>
</dbReference>
<evidence type="ECO:0000256" key="1">
    <source>
        <dbReference type="PIRNR" id="PIRNR037226"/>
    </source>
</evidence>
<dbReference type="InterPro" id="IPR017144">
    <property type="entry name" value="Xaa-Arg_dipeptidase"/>
</dbReference>
<dbReference type="InterPro" id="IPR052030">
    <property type="entry name" value="Peptidase_M20/M20A_hydrolases"/>
</dbReference>
<keyword evidence="3" id="KW-0378">Hydrolase</keyword>
<sequence length="445" mass="48321">MDTEEIKKLKQLVCSTIDDNSEKIINFSKSVEREPELGFKEKKTSQKVKNIFDEIGLKYRDRLAITGVKAKLKDNCDGINVAVLGELDAVICRGNKNADPETGAAHTCGHHLQLGALIGAALGLKLSGISQKLDGNVTFMAVPSEECIEFAYRQELMQQGKIHFLGGKQELIYQGEFDDVDIAMMMHSMKNSPEPTVLIGESSNGFLAKTIQYLGKAAHAAEAPEQGVNALNAAIIGLMGVNALRETFKDEDYVRFHPIITKGGDVVNSIPDDVRIESYVRAKTIEAMVETNKKVDRALEAGGDAVGAKTIIKTIPGYLPLECSSVLGGMYKDNCSALLPAGNVLEGGHFFASTDMGDVSQLIPSIHPYIGGVSGSLHAKDFNVEDYYAACVLPAKLFAMTIIDLLVNSAEKGNDIVKNFKPKLSKSEYLKILNEFNKVTGESEK</sequence>
<dbReference type="InterPro" id="IPR011650">
    <property type="entry name" value="Peptidase_M20_dimer"/>
</dbReference>
<dbReference type="SUPFAM" id="SSF53187">
    <property type="entry name" value="Zn-dependent exopeptidases"/>
    <property type="match status" value="1"/>
</dbReference>
<feature type="domain" description="Peptidase M20 dimerisation" evidence="2">
    <location>
        <begin position="207"/>
        <end position="301"/>
    </location>
</feature>